<keyword evidence="3" id="KW-1185">Reference proteome</keyword>
<dbReference type="EMBL" id="CADEAL010001813">
    <property type="protein sequence ID" value="CAB1435811.1"/>
    <property type="molecule type" value="Genomic_DNA"/>
</dbReference>
<proteinExistence type="predicted"/>
<evidence type="ECO:0000313" key="3">
    <source>
        <dbReference type="Proteomes" id="UP001153269"/>
    </source>
</evidence>
<reference evidence="2" key="1">
    <citation type="submission" date="2020-03" db="EMBL/GenBank/DDBJ databases">
        <authorList>
            <person name="Weist P."/>
        </authorList>
    </citation>
    <scope>NUCLEOTIDE SEQUENCE</scope>
</reference>
<accession>A0A9N7UNM4</accession>
<evidence type="ECO:0000313" key="2">
    <source>
        <dbReference type="EMBL" id="CAB1435811.1"/>
    </source>
</evidence>
<sequence length="110" mass="12349">MLLLVLLVMLVMLLVVIAELLEGTEQEVPALHMKKTCTELQRSSGMSPSGVVRVNSNVRVRASGVSADFLRLAPLCKVHRNSGESRVNVRTQQQILRWIHRERAGGRRHI</sequence>
<feature type="chain" id="PRO_5040315900" description="Secreted protein" evidence="1">
    <location>
        <begin position="19"/>
        <end position="110"/>
    </location>
</feature>
<name>A0A9N7UNM4_PLEPL</name>
<feature type="signal peptide" evidence="1">
    <location>
        <begin position="1"/>
        <end position="18"/>
    </location>
</feature>
<dbReference type="AlphaFoldDB" id="A0A9N7UNM4"/>
<keyword evidence="1" id="KW-0732">Signal</keyword>
<protein>
    <recommendedName>
        <fullName evidence="4">Secreted protein</fullName>
    </recommendedName>
</protein>
<gene>
    <name evidence="2" type="ORF">PLEPLA_LOCUS23856</name>
</gene>
<comment type="caution">
    <text evidence="2">The sequence shown here is derived from an EMBL/GenBank/DDBJ whole genome shotgun (WGS) entry which is preliminary data.</text>
</comment>
<evidence type="ECO:0000256" key="1">
    <source>
        <dbReference type="SAM" id="SignalP"/>
    </source>
</evidence>
<dbReference type="Proteomes" id="UP001153269">
    <property type="component" value="Unassembled WGS sequence"/>
</dbReference>
<evidence type="ECO:0008006" key="4">
    <source>
        <dbReference type="Google" id="ProtNLM"/>
    </source>
</evidence>
<organism evidence="2 3">
    <name type="scientific">Pleuronectes platessa</name>
    <name type="common">European plaice</name>
    <dbReference type="NCBI Taxonomy" id="8262"/>
    <lineage>
        <taxon>Eukaryota</taxon>
        <taxon>Metazoa</taxon>
        <taxon>Chordata</taxon>
        <taxon>Craniata</taxon>
        <taxon>Vertebrata</taxon>
        <taxon>Euteleostomi</taxon>
        <taxon>Actinopterygii</taxon>
        <taxon>Neopterygii</taxon>
        <taxon>Teleostei</taxon>
        <taxon>Neoteleostei</taxon>
        <taxon>Acanthomorphata</taxon>
        <taxon>Carangaria</taxon>
        <taxon>Pleuronectiformes</taxon>
        <taxon>Pleuronectoidei</taxon>
        <taxon>Pleuronectidae</taxon>
        <taxon>Pleuronectes</taxon>
    </lineage>
</organism>